<protein>
    <recommendedName>
        <fullName evidence="5">Dolichyl-phosphate-mannose--protein mannosyltransferase</fullName>
    </recommendedName>
</protein>
<comment type="caution">
    <text evidence="3">The sequence shown here is derived from an EMBL/GenBank/DDBJ whole genome shotgun (WGS) entry which is preliminary data.</text>
</comment>
<sequence>MHRSLRSSNYLPCSPHASCHARLPTYTFSARLYLRSLRPSLRVLLAAALLAYFLPLLNEMAIPMFDRYLSPACERIMDPQRNRHVMDWEQVAQYQGSWLSLSPRFFSRSAFADLFLGYNDFEGKAFSSVASSKRWRPLASWSFSLFNRGLTAVEFHGNTDATGQLLLIHRTGNALLHLASSLLVFRATERIAGPDDTCNLPLFASLAFLLNPARVVTVHSFAERPHLLSFIFALYAGALDPAPAFFLLAAACGLLSSEYFLAALPAIVVTHHAVRVATRGDSPEAALRSAASRAVLLAFPTLLYLYWRLHFLGGFGLSEEVREDHPWRLLEDVPWPEKLPALASAGFYSTERARVWFRSHLSMLGPYALKAFGATKAFEDYKYHYSTSEADAVEDGSDPRLYASICIVVALALWVSWRSSTTAKIMCIPSSFIQVALAWALTLVPVLLGIPNGWSHVSDRLSLPASFGASLIVGRYAQWFMAVHVVEDDEPLSVAVVLSELLFGADAKRARPRGLRKATARGGSGFSLNLNFDGQKFLIYCVLSLMLLRCLHIGSSVGLAGDNFTMLPHVIGRYPENSEATVDLAGVHINAITDSLLAHPKDGDYRPIRDIFSKEHPEGIAVQNPDNLNKDNFDKAVKYMQMAKKRRLSMKYSPQKYGRRMAGSGTEDDPSFGYMPDWPVDPGLPRRKEAEWGRLEYCQYWFEVARYQNMWELNGDMMQLESAMVNAVRCKPTSRQGYGMWESYWKIETGLSGEEATEEVKAEWSKWMRLDDTLFEDGLLKFDNVYWNSDRAARDKYRTKTILRRQKFGRKKSKAAAESSAAYEEQKKRVLSDRKHDSIEGAHPDHLQRMVDAVAASRDLGPAKQPDAIKRYMQAQRDSDALERQEEMQVEWAALESGVRAKEAIAEAARQGSGSGSKRGDTGLDKILM</sequence>
<evidence type="ECO:0008006" key="5">
    <source>
        <dbReference type="Google" id="ProtNLM"/>
    </source>
</evidence>
<feature type="compositionally biased region" description="Basic and acidic residues" evidence="1">
    <location>
        <begin position="918"/>
        <end position="929"/>
    </location>
</feature>
<accession>A0ABQ6MPJ8</accession>
<keyword evidence="2" id="KW-1133">Transmembrane helix</keyword>
<keyword evidence="2" id="KW-0812">Transmembrane</keyword>
<evidence type="ECO:0000313" key="3">
    <source>
        <dbReference type="EMBL" id="GMI29657.1"/>
    </source>
</evidence>
<gene>
    <name evidence="3" type="ORF">TeGR_g12763</name>
</gene>
<evidence type="ECO:0000256" key="2">
    <source>
        <dbReference type="SAM" id="Phobius"/>
    </source>
</evidence>
<organism evidence="3 4">
    <name type="scientific">Tetraparma gracilis</name>
    <dbReference type="NCBI Taxonomy" id="2962635"/>
    <lineage>
        <taxon>Eukaryota</taxon>
        <taxon>Sar</taxon>
        <taxon>Stramenopiles</taxon>
        <taxon>Ochrophyta</taxon>
        <taxon>Bolidophyceae</taxon>
        <taxon>Parmales</taxon>
        <taxon>Triparmaceae</taxon>
        <taxon>Tetraparma</taxon>
    </lineage>
</organism>
<keyword evidence="2" id="KW-0472">Membrane</keyword>
<feature type="compositionally biased region" description="Basic and acidic residues" evidence="1">
    <location>
        <begin position="824"/>
        <end position="845"/>
    </location>
</feature>
<reference evidence="3 4" key="1">
    <citation type="journal article" date="2023" name="Commun. Biol.">
        <title>Genome analysis of Parmales, the sister group of diatoms, reveals the evolutionary specialization of diatoms from phago-mixotrophs to photoautotrophs.</title>
        <authorList>
            <person name="Ban H."/>
            <person name="Sato S."/>
            <person name="Yoshikawa S."/>
            <person name="Yamada K."/>
            <person name="Nakamura Y."/>
            <person name="Ichinomiya M."/>
            <person name="Sato N."/>
            <person name="Blanc-Mathieu R."/>
            <person name="Endo H."/>
            <person name="Kuwata A."/>
            <person name="Ogata H."/>
        </authorList>
    </citation>
    <scope>NUCLEOTIDE SEQUENCE [LARGE SCALE GENOMIC DNA]</scope>
</reference>
<evidence type="ECO:0000313" key="4">
    <source>
        <dbReference type="Proteomes" id="UP001165060"/>
    </source>
</evidence>
<feature type="region of interest" description="Disordered" evidence="1">
    <location>
        <begin position="906"/>
        <end position="929"/>
    </location>
</feature>
<name>A0ABQ6MPJ8_9STRA</name>
<evidence type="ECO:0000256" key="1">
    <source>
        <dbReference type="SAM" id="MobiDB-lite"/>
    </source>
</evidence>
<feature type="region of interest" description="Disordered" evidence="1">
    <location>
        <begin position="813"/>
        <end position="845"/>
    </location>
</feature>
<dbReference type="EMBL" id="BRYB01000413">
    <property type="protein sequence ID" value="GMI29657.1"/>
    <property type="molecule type" value="Genomic_DNA"/>
</dbReference>
<feature type="transmembrane region" description="Helical" evidence="2">
    <location>
        <begin position="39"/>
        <end position="57"/>
    </location>
</feature>
<dbReference type="Proteomes" id="UP001165060">
    <property type="component" value="Unassembled WGS sequence"/>
</dbReference>
<keyword evidence="4" id="KW-1185">Reference proteome</keyword>
<proteinExistence type="predicted"/>